<evidence type="ECO:0000256" key="4">
    <source>
        <dbReference type="SAM" id="SignalP"/>
    </source>
</evidence>
<keyword evidence="6" id="KW-1185">Reference proteome</keyword>
<evidence type="ECO:0000256" key="2">
    <source>
        <dbReference type="ARBA" id="ARBA00018534"/>
    </source>
</evidence>
<organism evidence="5 6">
    <name type="scientific">Sporisorium graminicola</name>
    <dbReference type="NCBI Taxonomy" id="280036"/>
    <lineage>
        <taxon>Eukaryota</taxon>
        <taxon>Fungi</taxon>
        <taxon>Dikarya</taxon>
        <taxon>Basidiomycota</taxon>
        <taxon>Ustilaginomycotina</taxon>
        <taxon>Ustilaginomycetes</taxon>
        <taxon>Ustilaginales</taxon>
        <taxon>Ustilaginaceae</taxon>
        <taxon>Sporisorium</taxon>
    </lineage>
</organism>
<dbReference type="RefSeq" id="XP_029736837.1">
    <property type="nucleotide sequence ID" value="XM_029886524.1"/>
</dbReference>
<dbReference type="AlphaFoldDB" id="A0A4U7KPF5"/>
<evidence type="ECO:0000313" key="6">
    <source>
        <dbReference type="Proteomes" id="UP000306050"/>
    </source>
</evidence>
<feature type="chain" id="PRO_5020354754" description="Long chronological lifespan protein 2" evidence="4">
    <location>
        <begin position="29"/>
        <end position="148"/>
    </location>
</feature>
<dbReference type="CDD" id="cd23996">
    <property type="entry name" value="LCL2-like"/>
    <property type="match status" value="1"/>
</dbReference>
<reference evidence="5 6" key="1">
    <citation type="submission" date="2019-05" db="EMBL/GenBank/DDBJ databases">
        <title>Sporisorium graminicola CBS 10092 draft sequencing and annotation.</title>
        <authorList>
            <person name="Solano-Gonzalez S."/>
            <person name="Caddick M.X."/>
            <person name="Darby A."/>
        </authorList>
    </citation>
    <scope>NUCLEOTIDE SEQUENCE [LARGE SCALE GENOMIC DNA]</scope>
    <source>
        <strain evidence="5 6">CBS 10092</strain>
    </source>
</reference>
<dbReference type="GeneID" id="40728827"/>
<dbReference type="InterPro" id="IPR034543">
    <property type="entry name" value="LCL2"/>
</dbReference>
<comment type="caution">
    <text evidence="5">The sequence shown here is derived from an EMBL/GenBank/DDBJ whole genome shotgun (WGS) entry which is preliminary data.</text>
</comment>
<feature type="signal peptide" evidence="4">
    <location>
        <begin position="1"/>
        <end position="28"/>
    </location>
</feature>
<evidence type="ECO:0000313" key="5">
    <source>
        <dbReference type="EMBL" id="TKY84852.1"/>
    </source>
</evidence>
<comment type="similarity">
    <text evidence="1">Belongs to the LCL2 family.</text>
</comment>
<dbReference type="GO" id="GO:0036503">
    <property type="term" value="P:ERAD pathway"/>
    <property type="evidence" value="ECO:0007669"/>
    <property type="project" value="TreeGrafter"/>
</dbReference>
<dbReference type="PANTHER" id="PTHR38425:SF1">
    <property type="entry name" value="LONG CHRONOLOGICAL LIFESPAN PROTEIN 2"/>
    <property type="match status" value="1"/>
</dbReference>
<evidence type="ECO:0000256" key="3">
    <source>
        <dbReference type="ARBA" id="ARBA00022729"/>
    </source>
</evidence>
<proteinExistence type="inferred from homology"/>
<gene>
    <name evidence="5" type="ORF">EX895_005932</name>
</gene>
<protein>
    <recommendedName>
        <fullName evidence="2">Long chronological lifespan protein 2</fullName>
    </recommendedName>
</protein>
<accession>A0A4U7KPF5</accession>
<dbReference type="KEGG" id="sgra:EX895_005932"/>
<name>A0A4U7KPF5_9BASI</name>
<sequence>MMLRLLAYTWHLTLLVAIQLLLSTPVRGQFFQQFFGGHAGGSMFGQREQEPPPSGDASWFEARVDAAQCTQYLCPRTLSCVAKPSHCPCPFPQQIRCSYKDTSSSAKQHATKAGGTFDGVDAALDLGGTFCVTADSCHDVERILHAKA</sequence>
<evidence type="ECO:0000256" key="1">
    <source>
        <dbReference type="ARBA" id="ARBA00010545"/>
    </source>
</evidence>
<dbReference type="OrthoDB" id="2234316at2759"/>
<dbReference type="Proteomes" id="UP000306050">
    <property type="component" value="Chromosome SGRAM_8"/>
</dbReference>
<dbReference type="EMBL" id="SRRM01000021">
    <property type="protein sequence ID" value="TKY84852.1"/>
    <property type="molecule type" value="Genomic_DNA"/>
</dbReference>
<keyword evidence="3 4" id="KW-0732">Signal</keyword>
<dbReference type="PANTHER" id="PTHR38425">
    <property type="entry name" value="LONG CHRONOLOGICAL LIFESPAN PROTEIN 2"/>
    <property type="match status" value="1"/>
</dbReference>